<dbReference type="Pfam" id="PF02653">
    <property type="entry name" value="BPD_transp_2"/>
    <property type="match status" value="1"/>
</dbReference>
<feature type="transmembrane region" description="Helical" evidence="6">
    <location>
        <begin position="154"/>
        <end position="171"/>
    </location>
</feature>
<keyword evidence="3 6" id="KW-0812">Transmembrane</keyword>
<dbReference type="InterPro" id="IPR001851">
    <property type="entry name" value="ABC_transp_permease"/>
</dbReference>
<dbReference type="PANTHER" id="PTHR43370">
    <property type="entry name" value="SUGAR ABC TRANSPORTER INTEGRAL MEMBRANE PROTEIN-RELATED"/>
    <property type="match status" value="1"/>
</dbReference>
<dbReference type="RefSeq" id="WP_294518387.1">
    <property type="nucleotide sequence ID" value="NZ_JBBMFK010000016.1"/>
</dbReference>
<evidence type="ECO:0000256" key="1">
    <source>
        <dbReference type="ARBA" id="ARBA00004651"/>
    </source>
</evidence>
<dbReference type="EMBL" id="JBBMFK010000016">
    <property type="protein sequence ID" value="MEQ2443899.1"/>
    <property type="molecule type" value="Genomic_DNA"/>
</dbReference>
<comment type="subcellular location">
    <subcellularLocation>
        <location evidence="1">Cell membrane</location>
        <topology evidence="1">Multi-pass membrane protein</topology>
    </subcellularLocation>
</comment>
<feature type="transmembrane region" description="Helical" evidence="6">
    <location>
        <begin position="201"/>
        <end position="223"/>
    </location>
</feature>
<evidence type="ECO:0000256" key="3">
    <source>
        <dbReference type="ARBA" id="ARBA00022692"/>
    </source>
</evidence>
<evidence type="ECO:0000256" key="4">
    <source>
        <dbReference type="ARBA" id="ARBA00022989"/>
    </source>
</evidence>
<feature type="transmembrane region" description="Helical" evidence="6">
    <location>
        <begin position="13"/>
        <end position="35"/>
    </location>
</feature>
<reference evidence="7 8" key="1">
    <citation type="submission" date="2024-03" db="EMBL/GenBank/DDBJ databases">
        <title>Human intestinal bacterial collection.</title>
        <authorList>
            <person name="Pauvert C."/>
            <person name="Hitch T.C.A."/>
            <person name="Clavel T."/>
        </authorList>
    </citation>
    <scope>NUCLEOTIDE SEQUENCE [LARGE SCALE GENOMIC DNA]</scope>
    <source>
        <strain evidence="7 8">CLA-AP-H29</strain>
    </source>
</reference>
<proteinExistence type="predicted"/>
<evidence type="ECO:0000313" key="8">
    <source>
        <dbReference type="Proteomes" id="UP001464378"/>
    </source>
</evidence>
<keyword evidence="4 6" id="KW-1133">Transmembrane helix</keyword>
<gene>
    <name evidence="7" type="ORF">WMO64_10540</name>
</gene>
<feature type="transmembrane region" description="Helical" evidence="6">
    <location>
        <begin position="42"/>
        <end position="61"/>
    </location>
</feature>
<dbReference type="Proteomes" id="UP001464378">
    <property type="component" value="Unassembled WGS sequence"/>
</dbReference>
<dbReference type="CDD" id="cd06580">
    <property type="entry name" value="TM_PBP1_transp_TpRbsC_like"/>
    <property type="match status" value="1"/>
</dbReference>
<comment type="caution">
    <text evidence="7">The sequence shown here is derived from an EMBL/GenBank/DDBJ whole genome shotgun (WGS) entry which is preliminary data.</text>
</comment>
<sequence>MADIIQVIFNTDFFFTTIRVMTPVLYAAMACMVFYKGGVDAIGTEGIMLLCSLAGVLGGYFTGSAFLGVVIAFAAGAFFACLYTFVVLRLGSEAILAGIALNTLASGLTIFVLYYVTGEKGSTQSLNSPVCPSIDIPILKDIPILGDILSGHNILTYVAVLLVIVLFFLIYKTPTGLRIRTVGENPQAARSVGIHVRKYRYLTSIIAGGLAGMGGAFMSMAYVSNFSREMIAGRGYIGMAAEGMGRGTPLGVLLSSIIFGAADSLATRLQMLNVPARLVQALPYAITIIAIAIYSYIRTQRKAKNSSGAGAAAEAAGKKGT</sequence>
<keyword evidence="8" id="KW-1185">Reference proteome</keyword>
<evidence type="ECO:0000313" key="7">
    <source>
        <dbReference type="EMBL" id="MEQ2443899.1"/>
    </source>
</evidence>
<feature type="transmembrane region" description="Helical" evidence="6">
    <location>
        <begin position="95"/>
        <end position="116"/>
    </location>
</feature>
<evidence type="ECO:0000256" key="5">
    <source>
        <dbReference type="ARBA" id="ARBA00023136"/>
    </source>
</evidence>
<protein>
    <submittedName>
        <fullName evidence="7">ABC transporter permease</fullName>
    </submittedName>
</protein>
<accession>A0ABV1E9B5</accession>
<dbReference type="PANTHER" id="PTHR43370:SF2">
    <property type="entry name" value="ABC TRANSPORTER PERMEASE PROTEIN"/>
    <property type="match status" value="1"/>
</dbReference>
<name>A0ABV1E9B5_9FIRM</name>
<keyword evidence="2" id="KW-1003">Cell membrane</keyword>
<feature type="transmembrane region" description="Helical" evidence="6">
    <location>
        <begin position="278"/>
        <end position="297"/>
    </location>
</feature>
<keyword evidence="5 6" id="KW-0472">Membrane</keyword>
<evidence type="ECO:0000256" key="6">
    <source>
        <dbReference type="SAM" id="Phobius"/>
    </source>
</evidence>
<evidence type="ECO:0000256" key="2">
    <source>
        <dbReference type="ARBA" id="ARBA00022475"/>
    </source>
</evidence>
<feature type="transmembrane region" description="Helical" evidence="6">
    <location>
        <begin position="67"/>
        <end position="88"/>
    </location>
</feature>
<organism evidence="7 8">
    <name type="scientific">Pseudoflavonifractor intestinihominis</name>
    <dbReference type="NCBI Taxonomy" id="3133171"/>
    <lineage>
        <taxon>Bacteria</taxon>
        <taxon>Bacillati</taxon>
        <taxon>Bacillota</taxon>
        <taxon>Clostridia</taxon>
        <taxon>Eubacteriales</taxon>
        <taxon>Oscillospiraceae</taxon>
        <taxon>Pseudoflavonifractor</taxon>
    </lineage>
</organism>